<evidence type="ECO:0000259" key="2">
    <source>
        <dbReference type="Pfam" id="PF08385"/>
    </source>
</evidence>
<dbReference type="GO" id="GO:0045505">
    <property type="term" value="F:dynein intermediate chain binding"/>
    <property type="evidence" value="ECO:0007669"/>
    <property type="project" value="InterPro"/>
</dbReference>
<dbReference type="InterPro" id="IPR013594">
    <property type="entry name" value="Dynein_heavy_tail"/>
</dbReference>
<dbReference type="AlphaFoldDB" id="A0AAV7CAM8"/>
<dbReference type="GO" id="GO:0005858">
    <property type="term" value="C:axonemal dynein complex"/>
    <property type="evidence" value="ECO:0007669"/>
    <property type="project" value="TreeGrafter"/>
</dbReference>
<reference evidence="3" key="1">
    <citation type="thesis" date="2020" institute="ProQuest LLC" country="789 East Eisenhower Parkway, Ann Arbor, MI, USA">
        <title>Comparative Genomics and Chromosome Evolution.</title>
        <authorList>
            <person name="Mudd A.B."/>
        </authorList>
    </citation>
    <scope>NUCLEOTIDE SEQUENCE</scope>
    <source>
        <strain evidence="3">237g6f4</strain>
        <tissue evidence="3">Blood</tissue>
    </source>
</reference>
<dbReference type="Pfam" id="PF08385">
    <property type="entry name" value="DHC_N1"/>
    <property type="match status" value="1"/>
</dbReference>
<dbReference type="PANTHER" id="PTHR46532">
    <property type="entry name" value="MALE FERTILITY FACTOR KL5"/>
    <property type="match status" value="1"/>
</dbReference>
<comment type="caution">
    <text evidence="3">The sequence shown here is derived from an EMBL/GenBank/DDBJ whole genome shotgun (WGS) entry which is preliminary data.</text>
</comment>
<dbReference type="GO" id="GO:0051959">
    <property type="term" value="F:dynein light intermediate chain binding"/>
    <property type="evidence" value="ECO:0007669"/>
    <property type="project" value="InterPro"/>
</dbReference>
<dbReference type="GO" id="GO:0007018">
    <property type="term" value="P:microtubule-based movement"/>
    <property type="evidence" value="ECO:0007669"/>
    <property type="project" value="InterPro"/>
</dbReference>
<dbReference type="PANTHER" id="PTHR46532:SF13">
    <property type="entry name" value="CYTOPLASMIC DYNEIN 1 HEAVY CHAIN 1"/>
    <property type="match status" value="1"/>
</dbReference>
<gene>
    <name evidence="3" type="ORF">GDO81_007906</name>
</gene>
<dbReference type="Proteomes" id="UP000824782">
    <property type="component" value="Unassembled WGS sequence"/>
</dbReference>
<proteinExistence type="predicted"/>
<feature type="domain" description="Dynein heavy chain tail" evidence="2">
    <location>
        <begin position="206"/>
        <end position="381"/>
    </location>
</feature>
<feature type="region of interest" description="Disordered" evidence="1">
    <location>
        <begin position="546"/>
        <end position="583"/>
    </location>
</feature>
<organism evidence="3 4">
    <name type="scientific">Engystomops pustulosus</name>
    <name type="common">Tungara frog</name>
    <name type="synonym">Physalaemus pustulosus</name>
    <dbReference type="NCBI Taxonomy" id="76066"/>
    <lineage>
        <taxon>Eukaryota</taxon>
        <taxon>Metazoa</taxon>
        <taxon>Chordata</taxon>
        <taxon>Craniata</taxon>
        <taxon>Vertebrata</taxon>
        <taxon>Euteleostomi</taxon>
        <taxon>Amphibia</taxon>
        <taxon>Batrachia</taxon>
        <taxon>Anura</taxon>
        <taxon>Neobatrachia</taxon>
        <taxon>Hyloidea</taxon>
        <taxon>Leptodactylidae</taxon>
        <taxon>Leiuperinae</taxon>
        <taxon>Engystomops</taxon>
    </lineage>
</organism>
<evidence type="ECO:0000256" key="1">
    <source>
        <dbReference type="SAM" id="MobiDB-lite"/>
    </source>
</evidence>
<name>A0AAV7CAM8_ENGPU</name>
<dbReference type="InterPro" id="IPR026983">
    <property type="entry name" value="DHC"/>
</dbReference>
<sequence length="583" mass="66683">MDERHWWIAGKVQQALDNGGAESSAALEAFILEPDNLQLINKFLQAEGHQAIFFFIEARDKANPSTWKFHVKSDLQNLEILHLKTSFPVLLYFLRFEINHDVDAGLIEKEILCGEIKEDPVESLRCLLNELYIPLLRAQKDWGFCSPENVISFMSGLDKYVSSIDEAATTTDLGKHHMTILKRPHIVVSPDFLLQRSAVLDPELVSEAETLVSEWIKTIDQILMEAIDERVLDITTTPLTEIERWHHRQKMLSFITEQLRGKECKSVIGIMISSKSRLLKRWKAIDISITEAVNATKDRVKYLEALYRHFDALNTDNNPENLINSILPGFFNSVQQMEMLSRHFSKNGFLGLLLTKVSNQLCLNCKSFLREVISVEDSKDRLWEVIREHITKNKKETLSMTGFGEERLLKREKLKVKVLKSDNSLYERIQACLAVYICFQEEVQRLREWLLGAHGLQRYSSLSSVSTAPGRLSSLQTSKTSKSNMRVTLSVPSNSEQQNDYQSNGVAITDDDTIMYHLEALCVKLKQTLDIADKLQEYKILSKQTEGLRKPAQEDLMEDEDIESGSLFDVAMQEDPKDSGLNK</sequence>
<protein>
    <recommendedName>
        <fullName evidence="2">Dynein heavy chain tail domain-containing protein</fullName>
    </recommendedName>
</protein>
<evidence type="ECO:0000313" key="3">
    <source>
        <dbReference type="EMBL" id="KAG8582073.1"/>
    </source>
</evidence>
<accession>A0AAV7CAM8</accession>
<keyword evidence="4" id="KW-1185">Reference proteome</keyword>
<evidence type="ECO:0000313" key="4">
    <source>
        <dbReference type="Proteomes" id="UP000824782"/>
    </source>
</evidence>
<dbReference type="EMBL" id="WNYA01000003">
    <property type="protein sequence ID" value="KAG8582073.1"/>
    <property type="molecule type" value="Genomic_DNA"/>
</dbReference>
<feature type="compositionally biased region" description="Basic and acidic residues" evidence="1">
    <location>
        <begin position="574"/>
        <end position="583"/>
    </location>
</feature>